<feature type="region of interest" description="Disordered" evidence="1">
    <location>
        <begin position="61"/>
        <end position="151"/>
    </location>
</feature>
<feature type="compositionally biased region" description="Polar residues" evidence="1">
    <location>
        <begin position="93"/>
        <end position="102"/>
    </location>
</feature>
<organism evidence="3 4">
    <name type="scientific">Tetradesmus obliquus</name>
    <name type="common">Green alga</name>
    <name type="synonym">Acutodesmus obliquus</name>
    <dbReference type="NCBI Taxonomy" id="3088"/>
    <lineage>
        <taxon>Eukaryota</taxon>
        <taxon>Viridiplantae</taxon>
        <taxon>Chlorophyta</taxon>
        <taxon>core chlorophytes</taxon>
        <taxon>Chlorophyceae</taxon>
        <taxon>CS clade</taxon>
        <taxon>Sphaeropleales</taxon>
        <taxon>Scenedesmaceae</taxon>
        <taxon>Tetradesmus</taxon>
    </lineage>
</organism>
<feature type="compositionally biased region" description="Low complexity" evidence="1">
    <location>
        <begin position="70"/>
        <end position="83"/>
    </location>
</feature>
<feature type="domain" description="Fungal lipase-type" evidence="2">
    <location>
        <begin position="330"/>
        <end position="461"/>
    </location>
</feature>
<evidence type="ECO:0000313" key="3">
    <source>
        <dbReference type="EMBL" id="SZX68257.1"/>
    </source>
</evidence>
<reference evidence="3 4" key="1">
    <citation type="submission" date="2016-10" db="EMBL/GenBank/DDBJ databases">
        <authorList>
            <person name="Cai Z."/>
        </authorList>
    </citation>
    <scope>NUCLEOTIDE SEQUENCE [LARGE SCALE GENOMIC DNA]</scope>
</reference>
<dbReference type="EMBL" id="FNXT01000847">
    <property type="protein sequence ID" value="SZX68257.1"/>
    <property type="molecule type" value="Genomic_DNA"/>
</dbReference>
<protein>
    <recommendedName>
        <fullName evidence="2">Fungal lipase-type domain-containing protein</fullName>
    </recommendedName>
</protein>
<name>A0A383VRW6_TETOB</name>
<feature type="compositionally biased region" description="Low complexity" evidence="1">
    <location>
        <begin position="104"/>
        <end position="146"/>
    </location>
</feature>
<dbReference type="Proteomes" id="UP000256970">
    <property type="component" value="Unassembled WGS sequence"/>
</dbReference>
<gene>
    <name evidence="3" type="ORF">BQ4739_LOCUS8625</name>
</gene>
<evidence type="ECO:0000259" key="2">
    <source>
        <dbReference type="Pfam" id="PF01764"/>
    </source>
</evidence>
<dbReference type="CDD" id="cd00519">
    <property type="entry name" value="Lipase_3"/>
    <property type="match status" value="1"/>
</dbReference>
<keyword evidence="4" id="KW-1185">Reference proteome</keyword>
<dbReference type="AlphaFoldDB" id="A0A383VRW6"/>
<proteinExistence type="predicted"/>
<dbReference type="SUPFAM" id="SSF53474">
    <property type="entry name" value="alpha/beta-Hydrolases"/>
    <property type="match status" value="1"/>
</dbReference>
<dbReference type="GO" id="GO:0006629">
    <property type="term" value="P:lipid metabolic process"/>
    <property type="evidence" value="ECO:0007669"/>
    <property type="project" value="InterPro"/>
</dbReference>
<dbReference type="Pfam" id="PF01764">
    <property type="entry name" value="Lipase_3"/>
    <property type="match status" value="1"/>
</dbReference>
<evidence type="ECO:0000256" key="1">
    <source>
        <dbReference type="SAM" id="MobiDB-lite"/>
    </source>
</evidence>
<dbReference type="Gene3D" id="3.40.50.1820">
    <property type="entry name" value="alpha/beta hydrolase"/>
    <property type="match status" value="1"/>
</dbReference>
<dbReference type="InterPro" id="IPR002921">
    <property type="entry name" value="Fungal_lipase-type"/>
</dbReference>
<sequence length="520" mass="53917">MLRLVTSVPAGFRLCALHEAALYSRFECLFQQKLLLCSGASVCGGPAASVPQLLPGALPVSATQAAQHRSSSTSNSKPSQQQQHAAQKADSHSPASGFQPSLQAAAESRASAAAAASPTTPHHTHGSSSSSSAGQHDGSSSSSSSSWFDPGSHPLSAATTAVGSSLRKAAGAATAAAEDAAAALAVPAYAAAAAASTPPPAAAAAAAGEDVPAVTYAELAASVYKATEEVIGPLSLGDLVFGLQALAKQHKEHGRAYSVQGTPLLDTALLAQLLEAADLAFAAYKVNPQSACAVSHLRLHSIRKFVPHNTRLRPAYFIAVDHAQQAIIWAIRGTKNVSDVITDISGSSTPLDGGRVHWGMLQATKALLREELRHLSQLSKGLPGYRLQLVGHSLGAGVAALTAYMLNTRVPLRRQLRWCPSVTATVVAPPCVMSESLAAASERWTTSLIYSHDPVPRLSPAAVQALRGELCGVDWAGQLRASLLEAEYTQFVAYLTHAAPTSAALWAVQCVYCLFKNLGA</sequence>
<dbReference type="InterPro" id="IPR029058">
    <property type="entry name" value="AB_hydrolase_fold"/>
</dbReference>
<dbReference type="PANTHER" id="PTHR47418">
    <property type="entry name" value="ALPHA/BETA-HYDROLASES SUPERFAMILY PROTEIN"/>
    <property type="match status" value="1"/>
</dbReference>
<evidence type="ECO:0000313" key="4">
    <source>
        <dbReference type="Proteomes" id="UP000256970"/>
    </source>
</evidence>
<accession>A0A383VRW6</accession>